<comment type="caution">
    <text evidence="4">The sequence shown here is derived from an EMBL/GenBank/DDBJ whole genome shotgun (WGS) entry which is preliminary data.</text>
</comment>
<evidence type="ECO:0000256" key="1">
    <source>
        <dbReference type="ARBA" id="ARBA00022679"/>
    </source>
</evidence>
<keyword evidence="5" id="KW-1185">Reference proteome</keyword>
<protein>
    <submittedName>
        <fullName evidence="4">GNAT family N-acetyltransferase</fullName>
    </submittedName>
</protein>
<dbReference type="EMBL" id="BAABEY010000011">
    <property type="protein sequence ID" value="GAA4434682.1"/>
    <property type="molecule type" value="Genomic_DNA"/>
</dbReference>
<organism evidence="4 5">
    <name type="scientific">Ravibacter arvi</name>
    <dbReference type="NCBI Taxonomy" id="2051041"/>
    <lineage>
        <taxon>Bacteria</taxon>
        <taxon>Pseudomonadati</taxon>
        <taxon>Bacteroidota</taxon>
        <taxon>Cytophagia</taxon>
        <taxon>Cytophagales</taxon>
        <taxon>Spirosomataceae</taxon>
        <taxon>Ravibacter</taxon>
    </lineage>
</organism>
<feature type="domain" description="N-acetyltransferase" evidence="3">
    <location>
        <begin position="15"/>
        <end position="146"/>
    </location>
</feature>
<dbReference type="RefSeq" id="WP_345026975.1">
    <property type="nucleotide sequence ID" value="NZ_BAABEY010000011.1"/>
</dbReference>
<evidence type="ECO:0000259" key="3">
    <source>
        <dbReference type="PROSITE" id="PS51186"/>
    </source>
</evidence>
<dbReference type="PANTHER" id="PTHR43800:SF1">
    <property type="entry name" value="PEPTIDYL-LYSINE N-ACETYLTRANSFERASE YJAB"/>
    <property type="match status" value="1"/>
</dbReference>
<sequence>MNAHTIQKYADRQRSELLAVWEQSVLATHHFLSTEDFRIIKNLLQDLDLNEFTIFCLMSGDRVTGFMALYERKIEMLFLHPEFIGQGYGKKLIRFAFDNFDANLIDVNEQNTAALAFYEKMGFEVFARSEKDDLGKNYPLLRMRRK</sequence>
<dbReference type="InterPro" id="IPR000182">
    <property type="entry name" value="GNAT_dom"/>
</dbReference>
<dbReference type="Proteomes" id="UP001501508">
    <property type="component" value="Unassembled WGS sequence"/>
</dbReference>
<evidence type="ECO:0000313" key="4">
    <source>
        <dbReference type="EMBL" id="GAA4434682.1"/>
    </source>
</evidence>
<accession>A0ABP8LRY5</accession>
<dbReference type="SUPFAM" id="SSF55729">
    <property type="entry name" value="Acyl-CoA N-acyltransferases (Nat)"/>
    <property type="match status" value="1"/>
</dbReference>
<dbReference type="Pfam" id="PF13508">
    <property type="entry name" value="Acetyltransf_7"/>
    <property type="match status" value="1"/>
</dbReference>
<reference evidence="5" key="1">
    <citation type="journal article" date="2019" name="Int. J. Syst. Evol. Microbiol.">
        <title>The Global Catalogue of Microorganisms (GCM) 10K type strain sequencing project: providing services to taxonomists for standard genome sequencing and annotation.</title>
        <authorList>
            <consortium name="The Broad Institute Genomics Platform"/>
            <consortium name="The Broad Institute Genome Sequencing Center for Infectious Disease"/>
            <person name="Wu L."/>
            <person name="Ma J."/>
        </authorList>
    </citation>
    <scope>NUCLEOTIDE SEQUENCE [LARGE SCALE GENOMIC DNA]</scope>
    <source>
        <strain evidence="5">JCM 31920</strain>
    </source>
</reference>
<dbReference type="Gene3D" id="3.40.630.30">
    <property type="match status" value="1"/>
</dbReference>
<keyword evidence="1" id="KW-0808">Transferase</keyword>
<gene>
    <name evidence="4" type="ORF">GCM10023091_09980</name>
</gene>
<keyword evidence="2" id="KW-0012">Acyltransferase</keyword>
<dbReference type="CDD" id="cd04301">
    <property type="entry name" value="NAT_SF"/>
    <property type="match status" value="1"/>
</dbReference>
<evidence type="ECO:0000256" key="2">
    <source>
        <dbReference type="ARBA" id="ARBA00023315"/>
    </source>
</evidence>
<proteinExistence type="predicted"/>
<dbReference type="InterPro" id="IPR016181">
    <property type="entry name" value="Acyl_CoA_acyltransferase"/>
</dbReference>
<evidence type="ECO:0000313" key="5">
    <source>
        <dbReference type="Proteomes" id="UP001501508"/>
    </source>
</evidence>
<dbReference type="PANTHER" id="PTHR43800">
    <property type="entry name" value="PEPTIDYL-LYSINE N-ACETYLTRANSFERASE YJAB"/>
    <property type="match status" value="1"/>
</dbReference>
<dbReference type="PROSITE" id="PS51186">
    <property type="entry name" value="GNAT"/>
    <property type="match status" value="1"/>
</dbReference>
<name>A0ABP8LRY5_9BACT</name>